<evidence type="ECO:0000256" key="13">
    <source>
        <dbReference type="SAM" id="SignalP"/>
    </source>
</evidence>
<dbReference type="Pfam" id="PF02244">
    <property type="entry name" value="Propep_M14"/>
    <property type="match status" value="1"/>
</dbReference>
<dbReference type="GO" id="GO:0005615">
    <property type="term" value="C:extracellular space"/>
    <property type="evidence" value="ECO:0007669"/>
    <property type="project" value="TreeGrafter"/>
</dbReference>
<dbReference type="FunFam" id="3.40.630.10:FF:000001">
    <property type="entry name" value="Carboxypeptidase B"/>
    <property type="match status" value="1"/>
</dbReference>
<dbReference type="CDD" id="cd03860">
    <property type="entry name" value="M14_CP_A-B_like"/>
    <property type="match status" value="1"/>
</dbReference>
<dbReference type="SUPFAM" id="SSF54897">
    <property type="entry name" value="Protease propeptides/inhibitors"/>
    <property type="match status" value="1"/>
</dbReference>
<sequence>MFLKSIIIFVLVGVSAGSSYEGYKVYKVTAKTEAENDFLRELELNPEFDFWSKVNKIGKPVTIMASTSVQSEFEQSLLRNEIDYSVEIQNVQKTIDLESEYHRSRSLPIGRIAFDQYLRYGEITAYLAQVAADNPRLATVSTIGESYENRTMNIIQISDGNGRKPVLFIEAGMHAREWISPALALYIINQLVENESNRALLADLDWIILPSMNPDGYEYTWTTNRMWRKTRSPGSECWGTDGNRNFGFHWMENGASDQECEEIYAGKSAFSEVEARNLRDILNATENVLGFISLHSYGQLLFYPYSYEVGAVPDNWKELDELAHKANDAIAAVDGTEYTIGSSTEILYPAAGCSDDWAMGGAGIDMVLTFELPGGGPNGFDLPPERILPVVTETWEGIKVIADYVAQKAK</sequence>
<evidence type="ECO:0000256" key="10">
    <source>
        <dbReference type="ARBA" id="ARBA00023157"/>
    </source>
</evidence>
<dbReference type="FunFam" id="3.30.70.340:FF:000002">
    <property type="entry name" value="Carboxypeptidase A"/>
    <property type="match status" value="1"/>
</dbReference>
<feature type="chain" id="PRO_5041242707" description="Zinc carboxypeptidase A 1" evidence="13">
    <location>
        <begin position="18"/>
        <end position="410"/>
    </location>
</feature>
<name>A0AA38MLP8_9CUCU</name>
<dbReference type="GO" id="GO:0004181">
    <property type="term" value="F:metallocarboxypeptidase activity"/>
    <property type="evidence" value="ECO:0007669"/>
    <property type="project" value="InterPro"/>
</dbReference>
<comment type="caution">
    <text evidence="15">The sequence shown here is derived from an EMBL/GenBank/DDBJ whole genome shotgun (WGS) entry which is preliminary data.</text>
</comment>
<reference evidence="15" key="1">
    <citation type="journal article" date="2023" name="G3 (Bethesda)">
        <title>Whole genome assemblies of Zophobas morio and Tenebrio molitor.</title>
        <authorList>
            <person name="Kaur S."/>
            <person name="Stinson S.A."/>
            <person name="diCenzo G.C."/>
        </authorList>
    </citation>
    <scope>NUCLEOTIDE SEQUENCE</scope>
    <source>
        <strain evidence="15">QUZm001</strain>
    </source>
</reference>
<dbReference type="InterPro" id="IPR003146">
    <property type="entry name" value="M14A_act_pep"/>
</dbReference>
<evidence type="ECO:0000256" key="7">
    <source>
        <dbReference type="ARBA" id="ARBA00022801"/>
    </source>
</evidence>
<organism evidence="15 16">
    <name type="scientific">Zophobas morio</name>
    <dbReference type="NCBI Taxonomy" id="2755281"/>
    <lineage>
        <taxon>Eukaryota</taxon>
        <taxon>Metazoa</taxon>
        <taxon>Ecdysozoa</taxon>
        <taxon>Arthropoda</taxon>
        <taxon>Hexapoda</taxon>
        <taxon>Insecta</taxon>
        <taxon>Pterygota</taxon>
        <taxon>Neoptera</taxon>
        <taxon>Endopterygota</taxon>
        <taxon>Coleoptera</taxon>
        <taxon>Polyphaga</taxon>
        <taxon>Cucujiformia</taxon>
        <taxon>Tenebrionidae</taxon>
        <taxon>Zophobas</taxon>
    </lineage>
</organism>
<keyword evidence="8" id="KW-0862">Zinc</keyword>
<evidence type="ECO:0000256" key="9">
    <source>
        <dbReference type="ARBA" id="ARBA00023049"/>
    </source>
</evidence>
<dbReference type="PROSITE" id="PS52035">
    <property type="entry name" value="PEPTIDASE_M14"/>
    <property type="match status" value="1"/>
</dbReference>
<evidence type="ECO:0000256" key="1">
    <source>
        <dbReference type="ARBA" id="ARBA00001947"/>
    </source>
</evidence>
<evidence type="ECO:0000256" key="11">
    <source>
        <dbReference type="ARBA" id="ARBA00069039"/>
    </source>
</evidence>
<feature type="active site" description="Proton donor/acceptor" evidence="12">
    <location>
        <position position="371"/>
    </location>
</feature>
<evidence type="ECO:0000313" key="15">
    <source>
        <dbReference type="EMBL" id="KAJ3660729.1"/>
    </source>
</evidence>
<dbReference type="InterPro" id="IPR057246">
    <property type="entry name" value="CARBOXYPEPT_ZN_1"/>
</dbReference>
<proteinExistence type="inferred from homology"/>
<protein>
    <recommendedName>
        <fullName evidence="11">Zinc carboxypeptidase A 1</fullName>
    </recommendedName>
</protein>
<evidence type="ECO:0000256" key="5">
    <source>
        <dbReference type="ARBA" id="ARBA00022723"/>
    </source>
</evidence>
<dbReference type="GO" id="GO:0008270">
    <property type="term" value="F:zinc ion binding"/>
    <property type="evidence" value="ECO:0007669"/>
    <property type="project" value="InterPro"/>
</dbReference>
<dbReference type="GO" id="GO:0006508">
    <property type="term" value="P:proteolysis"/>
    <property type="evidence" value="ECO:0007669"/>
    <property type="project" value="UniProtKB-KW"/>
</dbReference>
<dbReference type="Pfam" id="PF00246">
    <property type="entry name" value="Peptidase_M14"/>
    <property type="match status" value="1"/>
</dbReference>
<evidence type="ECO:0000256" key="8">
    <source>
        <dbReference type="ARBA" id="ARBA00022833"/>
    </source>
</evidence>
<dbReference type="Gene3D" id="3.40.630.10">
    <property type="entry name" value="Zn peptidases"/>
    <property type="match status" value="1"/>
</dbReference>
<dbReference type="Gene3D" id="3.30.70.340">
    <property type="entry name" value="Metallocarboxypeptidase-like"/>
    <property type="match status" value="1"/>
</dbReference>
<evidence type="ECO:0000313" key="16">
    <source>
        <dbReference type="Proteomes" id="UP001168821"/>
    </source>
</evidence>
<keyword evidence="9" id="KW-0482">Metalloprotease</keyword>
<evidence type="ECO:0000256" key="12">
    <source>
        <dbReference type="PROSITE-ProRule" id="PRU01379"/>
    </source>
</evidence>
<evidence type="ECO:0000256" key="4">
    <source>
        <dbReference type="ARBA" id="ARBA00022670"/>
    </source>
</evidence>
<keyword evidence="3" id="KW-0121">Carboxypeptidase</keyword>
<dbReference type="InterPro" id="IPR036990">
    <property type="entry name" value="M14A-like_propep"/>
</dbReference>
<dbReference type="PANTHER" id="PTHR11705:SF140">
    <property type="entry name" value="FI02848P-RELATED"/>
    <property type="match status" value="1"/>
</dbReference>
<dbReference type="SMART" id="SM00631">
    <property type="entry name" value="Zn_pept"/>
    <property type="match status" value="1"/>
</dbReference>
<feature type="domain" description="Peptidase M14" evidence="14">
    <location>
        <begin position="116"/>
        <end position="405"/>
    </location>
</feature>
<keyword evidence="16" id="KW-1185">Reference proteome</keyword>
<keyword evidence="5" id="KW-0479">Metal-binding</keyword>
<keyword evidence="6 13" id="KW-0732">Signal</keyword>
<feature type="signal peptide" evidence="13">
    <location>
        <begin position="1"/>
        <end position="17"/>
    </location>
</feature>
<dbReference type="Proteomes" id="UP001168821">
    <property type="component" value="Unassembled WGS sequence"/>
</dbReference>
<dbReference type="SUPFAM" id="SSF53187">
    <property type="entry name" value="Zn-dependent exopeptidases"/>
    <property type="match status" value="1"/>
</dbReference>
<dbReference type="InterPro" id="IPR000834">
    <property type="entry name" value="Peptidase_M14"/>
</dbReference>
<dbReference type="AlphaFoldDB" id="A0AA38MLP8"/>
<comment type="similarity">
    <text evidence="2 12">Belongs to the peptidase M14 family.</text>
</comment>
<accession>A0AA38MLP8</accession>
<gene>
    <name evidence="15" type="ORF">Zmor_005165</name>
</gene>
<dbReference type="PROSITE" id="PS00132">
    <property type="entry name" value="CARBOXYPEPT_ZN_1"/>
    <property type="match status" value="1"/>
</dbReference>
<comment type="cofactor">
    <cofactor evidence="1">
        <name>Zn(2+)</name>
        <dbReference type="ChEBI" id="CHEBI:29105"/>
    </cofactor>
</comment>
<keyword evidence="10" id="KW-1015">Disulfide bond</keyword>
<dbReference type="PANTHER" id="PTHR11705">
    <property type="entry name" value="PROTEASE FAMILY M14 CARBOXYPEPTIDASE A,B"/>
    <property type="match status" value="1"/>
</dbReference>
<evidence type="ECO:0000256" key="6">
    <source>
        <dbReference type="ARBA" id="ARBA00022729"/>
    </source>
</evidence>
<evidence type="ECO:0000256" key="2">
    <source>
        <dbReference type="ARBA" id="ARBA00005988"/>
    </source>
</evidence>
<keyword evidence="4" id="KW-0645">Protease</keyword>
<keyword evidence="7" id="KW-0378">Hydrolase</keyword>
<dbReference type="PRINTS" id="PR00765">
    <property type="entry name" value="CRBOXYPTASEA"/>
</dbReference>
<evidence type="ECO:0000259" key="14">
    <source>
        <dbReference type="PROSITE" id="PS52035"/>
    </source>
</evidence>
<dbReference type="EMBL" id="JALNTZ010000002">
    <property type="protein sequence ID" value="KAJ3660729.1"/>
    <property type="molecule type" value="Genomic_DNA"/>
</dbReference>
<evidence type="ECO:0000256" key="3">
    <source>
        <dbReference type="ARBA" id="ARBA00022645"/>
    </source>
</evidence>